<evidence type="ECO:0000256" key="2">
    <source>
        <dbReference type="ARBA" id="ARBA00022448"/>
    </source>
</evidence>
<evidence type="ECO:0000313" key="9">
    <source>
        <dbReference type="EMBL" id="MBP1042393.1"/>
    </source>
</evidence>
<name>A0A940PEA7_9ENTE</name>
<reference evidence="9" key="1">
    <citation type="submission" date="2020-12" db="EMBL/GenBank/DDBJ databases">
        <title>Vagococcus allomyrinae sp. nov. and Enterococcus lavae sp. nov., isolated from the larvae of Allomyrina dichotoma.</title>
        <authorList>
            <person name="Lee S.D."/>
        </authorList>
    </citation>
    <scope>NUCLEOTIDE SEQUENCE</scope>
    <source>
        <strain evidence="9">BWB3-3</strain>
    </source>
</reference>
<evidence type="ECO:0000256" key="7">
    <source>
        <dbReference type="RuleBase" id="RU363032"/>
    </source>
</evidence>
<comment type="subcellular location">
    <subcellularLocation>
        <location evidence="1 7">Cell membrane</location>
        <topology evidence="1 7">Multi-pass membrane protein</topology>
    </subcellularLocation>
</comment>
<feature type="domain" description="ABC transmembrane type-1" evidence="8">
    <location>
        <begin position="74"/>
        <end position="292"/>
    </location>
</feature>
<gene>
    <name evidence="9" type="ORF">I6N95_15340</name>
</gene>
<dbReference type="EMBL" id="JAEEGA010000010">
    <property type="protein sequence ID" value="MBP1042393.1"/>
    <property type="molecule type" value="Genomic_DNA"/>
</dbReference>
<organism evidence="9 10">
    <name type="scientific">Vagococcus allomyrinae</name>
    <dbReference type="NCBI Taxonomy" id="2794353"/>
    <lineage>
        <taxon>Bacteria</taxon>
        <taxon>Bacillati</taxon>
        <taxon>Bacillota</taxon>
        <taxon>Bacilli</taxon>
        <taxon>Lactobacillales</taxon>
        <taxon>Enterococcaceae</taxon>
        <taxon>Vagococcus</taxon>
    </lineage>
</organism>
<dbReference type="InterPro" id="IPR050809">
    <property type="entry name" value="UgpAE/MalFG_permease"/>
</dbReference>
<feature type="transmembrane region" description="Helical" evidence="7">
    <location>
        <begin position="218"/>
        <end position="238"/>
    </location>
</feature>
<dbReference type="Gene3D" id="1.10.3720.10">
    <property type="entry name" value="MetI-like"/>
    <property type="match status" value="1"/>
</dbReference>
<dbReference type="AlphaFoldDB" id="A0A940PEA7"/>
<dbReference type="PANTHER" id="PTHR43227:SF7">
    <property type="entry name" value="ARABINOOLIGOSACCHARIDES TRANSPORT SYSTEM PERMEASE PROTEIN ARAP"/>
    <property type="match status" value="1"/>
</dbReference>
<keyword evidence="4 7" id="KW-0812">Transmembrane</keyword>
<feature type="transmembrane region" description="Helical" evidence="7">
    <location>
        <begin position="78"/>
        <end position="102"/>
    </location>
</feature>
<evidence type="ECO:0000256" key="6">
    <source>
        <dbReference type="ARBA" id="ARBA00023136"/>
    </source>
</evidence>
<evidence type="ECO:0000256" key="3">
    <source>
        <dbReference type="ARBA" id="ARBA00022475"/>
    </source>
</evidence>
<keyword evidence="3" id="KW-1003">Cell membrane</keyword>
<feature type="transmembrane region" description="Helical" evidence="7">
    <location>
        <begin position="114"/>
        <end position="135"/>
    </location>
</feature>
<evidence type="ECO:0000313" key="10">
    <source>
        <dbReference type="Proteomes" id="UP000674938"/>
    </source>
</evidence>
<evidence type="ECO:0000256" key="5">
    <source>
        <dbReference type="ARBA" id="ARBA00022989"/>
    </source>
</evidence>
<dbReference type="Pfam" id="PF00528">
    <property type="entry name" value="BPD_transp_1"/>
    <property type="match status" value="1"/>
</dbReference>
<feature type="transmembrane region" description="Helical" evidence="7">
    <location>
        <begin position="273"/>
        <end position="296"/>
    </location>
</feature>
<dbReference type="RefSeq" id="WP_209529538.1">
    <property type="nucleotide sequence ID" value="NZ_JAEEGA010000010.1"/>
</dbReference>
<dbReference type="GO" id="GO:0005886">
    <property type="term" value="C:plasma membrane"/>
    <property type="evidence" value="ECO:0007669"/>
    <property type="project" value="UniProtKB-SubCell"/>
</dbReference>
<keyword evidence="5 7" id="KW-1133">Transmembrane helix</keyword>
<dbReference type="InterPro" id="IPR035906">
    <property type="entry name" value="MetI-like_sf"/>
</dbReference>
<keyword evidence="6 7" id="KW-0472">Membrane</keyword>
<proteinExistence type="inferred from homology"/>
<dbReference type="GO" id="GO:0055085">
    <property type="term" value="P:transmembrane transport"/>
    <property type="evidence" value="ECO:0007669"/>
    <property type="project" value="InterPro"/>
</dbReference>
<dbReference type="PANTHER" id="PTHR43227">
    <property type="entry name" value="BLL4140 PROTEIN"/>
    <property type="match status" value="1"/>
</dbReference>
<dbReference type="PROSITE" id="PS50928">
    <property type="entry name" value="ABC_TM1"/>
    <property type="match status" value="1"/>
</dbReference>
<dbReference type="CDD" id="cd06261">
    <property type="entry name" value="TM_PBP2"/>
    <property type="match status" value="1"/>
</dbReference>
<feature type="transmembrane region" description="Helical" evidence="7">
    <location>
        <begin position="15"/>
        <end position="36"/>
    </location>
</feature>
<feature type="transmembrane region" description="Helical" evidence="7">
    <location>
        <begin position="175"/>
        <end position="197"/>
    </location>
</feature>
<comment type="similarity">
    <text evidence="7">Belongs to the binding-protein-dependent transport system permease family.</text>
</comment>
<dbReference type="InterPro" id="IPR000515">
    <property type="entry name" value="MetI-like"/>
</dbReference>
<keyword evidence="2 7" id="KW-0813">Transport</keyword>
<comment type="caution">
    <text evidence="9">The sequence shown here is derived from an EMBL/GenBank/DDBJ whole genome shotgun (WGS) entry which is preliminary data.</text>
</comment>
<protein>
    <submittedName>
        <fullName evidence="9">Sugar ABC transporter permease</fullName>
    </submittedName>
</protein>
<accession>A0A940PEA7</accession>
<evidence type="ECO:0000259" key="8">
    <source>
        <dbReference type="PROSITE" id="PS50928"/>
    </source>
</evidence>
<dbReference type="SUPFAM" id="SSF160964">
    <property type="entry name" value="MalF N-terminal region-like"/>
    <property type="match status" value="1"/>
</dbReference>
<keyword evidence="10" id="KW-1185">Reference proteome</keyword>
<evidence type="ECO:0000256" key="4">
    <source>
        <dbReference type="ARBA" id="ARBA00022692"/>
    </source>
</evidence>
<dbReference type="SUPFAM" id="SSF161098">
    <property type="entry name" value="MetI-like"/>
    <property type="match status" value="1"/>
</dbReference>
<sequence length="305" mass="34721">MVKTKAKGFERYNRYAYLFLLPFIIGFVVFQLYPILYTIVLSFSDLRGWQTDFQLIGSQNYLNLLNNELFRKSIANTFIIWTMNFLPQILLSLVLAAWFTSLKLKLKGTGFFKIVFYLPNIITAASVAVLFYALFSYPMGPMNLVLQGLKLIDQPVDFFRQVGVTRGIVAFIQFWMWYGQTMIVLISGILSISDTLFESAMVDGATDRQLFRYITIPLLRPILLYTMVTSLIGGLQIFDIPFLLTGGNPDNSVLTVTMYIYKQAFEGNRNLNMASAASVILLLISVVLSLIMFRLFKERQVKGGA</sequence>
<dbReference type="Proteomes" id="UP000674938">
    <property type="component" value="Unassembled WGS sequence"/>
</dbReference>
<evidence type="ECO:0000256" key="1">
    <source>
        <dbReference type="ARBA" id="ARBA00004651"/>
    </source>
</evidence>